<accession>A0ABZ0HVL2</accession>
<reference evidence="1 2" key="1">
    <citation type="submission" date="2023-10" db="EMBL/GenBank/DDBJ databases">
        <title>Novel methanotroph of the genus Methylocapsa from a subarctic wetland.</title>
        <authorList>
            <person name="Belova S.E."/>
            <person name="Oshkin I.Y."/>
            <person name="Miroshnikov K."/>
            <person name="Dedysh S.N."/>
        </authorList>
    </citation>
    <scope>NUCLEOTIDE SEQUENCE [LARGE SCALE GENOMIC DNA]</scope>
    <source>
        <strain evidence="1 2">RX1</strain>
    </source>
</reference>
<keyword evidence="2" id="KW-1185">Reference proteome</keyword>
<name>A0ABZ0HVL2_9HYPH</name>
<dbReference type="Proteomes" id="UP001626536">
    <property type="component" value="Chromosome"/>
</dbReference>
<protein>
    <recommendedName>
        <fullName evidence="3">ATP synthase subunit delta</fullName>
    </recommendedName>
</protein>
<evidence type="ECO:0008006" key="3">
    <source>
        <dbReference type="Google" id="ProtNLM"/>
    </source>
</evidence>
<dbReference type="EMBL" id="CP136862">
    <property type="protein sequence ID" value="WOJ91329.1"/>
    <property type="molecule type" value="Genomic_DNA"/>
</dbReference>
<organism evidence="1 2">
    <name type="scientific">Methylocapsa polymorpha</name>
    <dbReference type="NCBI Taxonomy" id="3080828"/>
    <lineage>
        <taxon>Bacteria</taxon>
        <taxon>Pseudomonadati</taxon>
        <taxon>Pseudomonadota</taxon>
        <taxon>Alphaproteobacteria</taxon>
        <taxon>Hyphomicrobiales</taxon>
        <taxon>Beijerinckiaceae</taxon>
        <taxon>Methylocapsa</taxon>
    </lineage>
</organism>
<dbReference type="RefSeq" id="WP_407340925.1">
    <property type="nucleotide sequence ID" value="NZ_CP136862.1"/>
</dbReference>
<evidence type="ECO:0000313" key="2">
    <source>
        <dbReference type="Proteomes" id="UP001626536"/>
    </source>
</evidence>
<sequence length="105" mass="11739">MKLRSEAWLERIEQYLKTLPKTEMDALAEQLDNGEALTVVTASSLALEAAETWRLRLHQLLGEGVAFSFDVDPDLVAGAELHFPNAILRFSWQSALAKVRSEIEA</sequence>
<evidence type="ECO:0000313" key="1">
    <source>
        <dbReference type="EMBL" id="WOJ91329.1"/>
    </source>
</evidence>
<gene>
    <name evidence="1" type="ORF">RZS28_08770</name>
</gene>
<proteinExistence type="predicted"/>